<dbReference type="InterPro" id="IPR005247">
    <property type="entry name" value="YbhB_YbcL/LppC-like"/>
</dbReference>
<proteinExistence type="predicted"/>
<dbReference type="Gene3D" id="3.90.280.10">
    <property type="entry name" value="PEBP-like"/>
    <property type="match status" value="1"/>
</dbReference>
<name>A0A495VRQ9_9RHOO</name>
<dbReference type="RefSeq" id="WP_121459190.1">
    <property type="nucleotide sequence ID" value="NZ_RBXP01000018.1"/>
</dbReference>
<dbReference type="AlphaFoldDB" id="A0A495VRQ9"/>
<organism evidence="1 2">
    <name type="scientific">Azonexus fungiphilus</name>
    <dbReference type="NCBI Taxonomy" id="146940"/>
    <lineage>
        <taxon>Bacteria</taxon>
        <taxon>Pseudomonadati</taxon>
        <taxon>Pseudomonadota</taxon>
        <taxon>Betaproteobacteria</taxon>
        <taxon>Rhodocyclales</taxon>
        <taxon>Azonexaceae</taxon>
        <taxon>Azonexus</taxon>
    </lineage>
</organism>
<evidence type="ECO:0000313" key="2">
    <source>
        <dbReference type="Proteomes" id="UP000270626"/>
    </source>
</evidence>
<dbReference type="InterPro" id="IPR008914">
    <property type="entry name" value="PEBP"/>
</dbReference>
<dbReference type="OrthoDB" id="9797506at2"/>
<gene>
    <name evidence="1" type="ORF">DFR40_2914</name>
</gene>
<dbReference type="Pfam" id="PF01161">
    <property type="entry name" value="PBP"/>
    <property type="match status" value="1"/>
</dbReference>
<dbReference type="NCBIfam" id="TIGR00481">
    <property type="entry name" value="YbhB/YbcL family Raf kinase inhibitor-like protein"/>
    <property type="match status" value="1"/>
</dbReference>
<dbReference type="SUPFAM" id="SSF49777">
    <property type="entry name" value="PEBP-like"/>
    <property type="match status" value="1"/>
</dbReference>
<keyword evidence="2" id="KW-1185">Reference proteome</keyword>
<reference evidence="1 2" key="1">
    <citation type="submission" date="2018-10" db="EMBL/GenBank/DDBJ databases">
        <title>Genomic Encyclopedia of Type Strains, Phase IV (KMG-IV): sequencing the most valuable type-strain genomes for metagenomic binning, comparative biology and taxonomic classification.</title>
        <authorList>
            <person name="Goeker M."/>
        </authorList>
    </citation>
    <scope>NUCLEOTIDE SEQUENCE [LARGE SCALE GENOMIC DNA]</scope>
    <source>
        <strain evidence="1 2">DSM 23841</strain>
    </source>
</reference>
<dbReference type="CDD" id="cd00865">
    <property type="entry name" value="PEBP_bact_arch"/>
    <property type="match status" value="1"/>
</dbReference>
<evidence type="ECO:0000313" key="1">
    <source>
        <dbReference type="EMBL" id="RKT50358.1"/>
    </source>
</evidence>
<dbReference type="InterPro" id="IPR036610">
    <property type="entry name" value="PEBP-like_sf"/>
</dbReference>
<dbReference type="EMBL" id="RBXP01000018">
    <property type="protein sequence ID" value="RKT50358.1"/>
    <property type="molecule type" value="Genomic_DNA"/>
</dbReference>
<accession>A0A495VRQ9</accession>
<sequence>MKLTSTSFADGQRIPGEFAFCTPDPAHHVCLGRNRNPQLAWQDAPAGSKSFVILCHDPDVPSRGDDVNQEGRSVPASLPRVDFFHWVLIDLPLTVNAIGEGEFSREVTPRGKPGPQAAHGARQGINNYTDWFAGDHDMNGDYYGYDGPCPPWNDEIVHRYVFTVYALAIEKLPLEGRFGGAEVRAAMQGQILAQASLTGTYTLNPALAG</sequence>
<comment type="caution">
    <text evidence="1">The sequence shown here is derived from an EMBL/GenBank/DDBJ whole genome shotgun (WGS) entry which is preliminary data.</text>
</comment>
<dbReference type="PANTHER" id="PTHR30289">
    <property type="entry name" value="UNCHARACTERIZED PROTEIN YBCL-RELATED"/>
    <property type="match status" value="1"/>
</dbReference>
<protein>
    <submittedName>
        <fullName evidence="1">PBP family phospholipid-binding protein</fullName>
    </submittedName>
</protein>
<dbReference type="Proteomes" id="UP000270626">
    <property type="component" value="Unassembled WGS sequence"/>
</dbReference>
<dbReference type="PANTHER" id="PTHR30289:SF1">
    <property type="entry name" value="PEBP (PHOSPHATIDYLETHANOLAMINE-BINDING PROTEIN) FAMILY PROTEIN"/>
    <property type="match status" value="1"/>
</dbReference>